<dbReference type="GO" id="GO:0005886">
    <property type="term" value="C:plasma membrane"/>
    <property type="evidence" value="ECO:0007669"/>
    <property type="project" value="UniProtKB-SubCell"/>
</dbReference>
<comment type="caution">
    <text evidence="9">The sequence shown here is derived from an EMBL/GenBank/DDBJ whole genome shotgun (WGS) entry which is preliminary data.</text>
</comment>
<name>A0A011P5N0_9PROT</name>
<dbReference type="HAMAP" id="MF_01416">
    <property type="entry name" value="ATP_synth_delta_bact"/>
    <property type="match status" value="1"/>
</dbReference>
<organism evidence="9 10">
    <name type="scientific">Candidatus Accumulibacter appositus</name>
    <dbReference type="NCBI Taxonomy" id="1454003"/>
    <lineage>
        <taxon>Bacteria</taxon>
        <taxon>Pseudomonadati</taxon>
        <taxon>Pseudomonadota</taxon>
        <taxon>Betaproteobacteria</taxon>
        <taxon>Candidatus Accumulibacter</taxon>
    </lineage>
</organism>
<reference evidence="9 10" key="1">
    <citation type="submission" date="2014-02" db="EMBL/GenBank/DDBJ databases">
        <title>Expanding our view of genomic diversity in Candidatus Accumulibacter clades.</title>
        <authorList>
            <person name="Skennerton C.T."/>
            <person name="Barr J.J."/>
            <person name="Slater F.R."/>
            <person name="Bond P.L."/>
            <person name="Tyson G.W."/>
        </authorList>
    </citation>
    <scope>NUCLEOTIDE SEQUENCE [LARGE SCALE GENOMIC DNA]</scope>
    <source>
        <strain evidence="10">BA-92</strain>
    </source>
</reference>
<evidence type="ECO:0000256" key="3">
    <source>
        <dbReference type="ARBA" id="ARBA00022781"/>
    </source>
</evidence>
<dbReference type="Pfam" id="PF00213">
    <property type="entry name" value="OSCP"/>
    <property type="match status" value="1"/>
</dbReference>
<dbReference type="InterPro" id="IPR000711">
    <property type="entry name" value="ATPase_OSCP/dsu"/>
</dbReference>
<dbReference type="InterPro" id="IPR026015">
    <property type="entry name" value="ATP_synth_OSCP/delta_N_sf"/>
</dbReference>
<gene>
    <name evidence="8 9" type="primary">atpH</name>
    <name evidence="9" type="ORF">AW10_00244</name>
</gene>
<dbReference type="PRINTS" id="PR00125">
    <property type="entry name" value="ATPASEDELTA"/>
</dbReference>
<dbReference type="PATRIC" id="fig|1454003.3.peg.248"/>
<evidence type="ECO:0000256" key="8">
    <source>
        <dbReference type="HAMAP-Rule" id="MF_01416"/>
    </source>
</evidence>
<evidence type="ECO:0000313" key="9">
    <source>
        <dbReference type="EMBL" id="EXI82886.1"/>
    </source>
</evidence>
<accession>A0A011P5N0</accession>
<evidence type="ECO:0000256" key="6">
    <source>
        <dbReference type="ARBA" id="ARBA00023196"/>
    </source>
</evidence>
<evidence type="ECO:0000256" key="1">
    <source>
        <dbReference type="ARBA" id="ARBA00004370"/>
    </source>
</evidence>
<proteinExistence type="inferred from homology"/>
<dbReference type="GO" id="GO:0045259">
    <property type="term" value="C:proton-transporting ATP synthase complex"/>
    <property type="evidence" value="ECO:0007669"/>
    <property type="project" value="UniProtKB-KW"/>
</dbReference>
<keyword evidence="2 8" id="KW-0813">Transport</keyword>
<comment type="function">
    <text evidence="8">This protein is part of the stalk that links CF(0) to CF(1). It either transmits conformational changes from CF(0) to CF(1) or is implicated in proton conduction.</text>
</comment>
<comment type="subcellular location">
    <subcellularLocation>
        <location evidence="8">Cell membrane</location>
        <topology evidence="8">Peripheral membrane protein</topology>
    </subcellularLocation>
    <subcellularLocation>
        <location evidence="1">Membrane</location>
    </subcellularLocation>
</comment>
<protein>
    <recommendedName>
        <fullName evidence="8">ATP synthase subunit delta</fullName>
    </recommendedName>
    <alternativeName>
        <fullName evidence="8">ATP synthase F(1) sector subunit delta</fullName>
    </alternativeName>
    <alternativeName>
        <fullName evidence="8">F-type ATPase subunit delta</fullName>
        <shortName evidence="8">F-ATPase subunit delta</shortName>
    </alternativeName>
</protein>
<sequence>MAELATIARPYAEAVFRIALENKALTAWSERLSLLSAIAGDSQMRSCIGNPELSAAQKSELFKSLAGEALAGSEANLIEVLAANERLSALPEIADLFETLKASQEGVKEATIYSAFPVNATQRKALIADLEARFKTRLTADVVVDQSLIGGVKIVVGDQVLDTSVRGKLESLRLALKN</sequence>
<evidence type="ECO:0000256" key="5">
    <source>
        <dbReference type="ARBA" id="ARBA00023136"/>
    </source>
</evidence>
<evidence type="ECO:0000256" key="7">
    <source>
        <dbReference type="ARBA" id="ARBA00023310"/>
    </source>
</evidence>
<evidence type="ECO:0000256" key="4">
    <source>
        <dbReference type="ARBA" id="ARBA00023065"/>
    </source>
</evidence>
<evidence type="ECO:0000256" key="2">
    <source>
        <dbReference type="ARBA" id="ARBA00022448"/>
    </source>
</evidence>
<dbReference type="NCBIfam" id="NF004402">
    <property type="entry name" value="PRK05758.2-2"/>
    <property type="match status" value="1"/>
</dbReference>
<keyword evidence="4 8" id="KW-0406">Ion transport</keyword>
<comment type="function">
    <text evidence="8">F(1)F(0) ATP synthase produces ATP from ADP in the presence of a proton or sodium gradient. F-type ATPases consist of two structural domains, F(1) containing the extramembraneous catalytic core and F(0) containing the membrane proton channel, linked together by a central stalk and a peripheral stalk. During catalysis, ATP synthesis in the catalytic domain of F(1) is coupled via a rotary mechanism of the central stalk subunits to proton translocation.</text>
</comment>
<dbReference type="STRING" id="1454003.AW10_00244"/>
<dbReference type="Proteomes" id="UP000021816">
    <property type="component" value="Unassembled WGS sequence"/>
</dbReference>
<keyword evidence="6 8" id="KW-0139">CF(1)</keyword>
<dbReference type="AlphaFoldDB" id="A0A011P5N0"/>
<dbReference type="SUPFAM" id="SSF47928">
    <property type="entry name" value="N-terminal domain of the delta subunit of the F1F0-ATP synthase"/>
    <property type="match status" value="1"/>
</dbReference>
<keyword evidence="3 8" id="KW-0375">Hydrogen ion transport</keyword>
<dbReference type="GO" id="GO:0046933">
    <property type="term" value="F:proton-transporting ATP synthase activity, rotational mechanism"/>
    <property type="evidence" value="ECO:0007669"/>
    <property type="project" value="UniProtKB-UniRule"/>
</dbReference>
<dbReference type="Gene3D" id="1.10.520.20">
    <property type="entry name" value="N-terminal domain of the delta subunit of the F1F0-ATP synthase"/>
    <property type="match status" value="1"/>
</dbReference>
<evidence type="ECO:0000313" key="10">
    <source>
        <dbReference type="Proteomes" id="UP000021816"/>
    </source>
</evidence>
<keyword evidence="8" id="KW-1003">Cell membrane</keyword>
<dbReference type="PANTHER" id="PTHR11910">
    <property type="entry name" value="ATP SYNTHASE DELTA CHAIN"/>
    <property type="match status" value="1"/>
</dbReference>
<dbReference type="NCBIfam" id="TIGR01145">
    <property type="entry name" value="ATP_synt_delta"/>
    <property type="match status" value="1"/>
</dbReference>
<dbReference type="EMBL" id="JEMX01000008">
    <property type="protein sequence ID" value="EXI82886.1"/>
    <property type="molecule type" value="Genomic_DNA"/>
</dbReference>
<keyword evidence="5 8" id="KW-0472">Membrane</keyword>
<comment type="similarity">
    <text evidence="8">Belongs to the ATPase delta chain family.</text>
</comment>
<keyword evidence="7 8" id="KW-0066">ATP synthesis</keyword>